<feature type="binding site" evidence="18">
    <location>
        <position position="76"/>
    </location>
    <ligand>
        <name>UDP-N-acetyl-alpha-D-glucosamine</name>
        <dbReference type="ChEBI" id="CHEBI:57705"/>
    </ligand>
</feature>
<evidence type="ECO:0000256" key="10">
    <source>
        <dbReference type="ARBA" id="ARBA00022960"/>
    </source>
</evidence>
<feature type="binding site" evidence="18">
    <location>
        <begin position="385"/>
        <end position="386"/>
    </location>
    <ligand>
        <name>acetyl-CoA</name>
        <dbReference type="ChEBI" id="CHEBI:57288"/>
    </ligand>
</feature>
<comment type="similarity">
    <text evidence="2 18">In the C-terminal section; belongs to the transferase hexapeptide repeat family.</text>
</comment>
<proteinExistence type="inferred from homology"/>
<dbReference type="InterPro" id="IPR025877">
    <property type="entry name" value="MobA-like_NTP_Trfase"/>
</dbReference>
<dbReference type="Pfam" id="PF00132">
    <property type="entry name" value="Hexapep"/>
    <property type="match status" value="1"/>
</dbReference>
<dbReference type="PANTHER" id="PTHR43584:SF3">
    <property type="entry name" value="BIFUNCTIONAL PROTEIN GLMU"/>
    <property type="match status" value="1"/>
</dbReference>
<feature type="binding site" evidence="18">
    <location>
        <position position="439"/>
    </location>
    <ligand>
        <name>acetyl-CoA</name>
        <dbReference type="ChEBI" id="CHEBI:57288"/>
    </ligand>
</feature>
<comment type="cofactor">
    <cofactor evidence="18">
        <name>Mg(2+)</name>
        <dbReference type="ChEBI" id="CHEBI:18420"/>
    </cofactor>
    <text evidence="18">Binds 1 Mg(2+) ion per subunit.</text>
</comment>
<dbReference type="EMBL" id="JAIQDJ010000001">
    <property type="protein sequence ID" value="MBZ4184752.1"/>
    <property type="molecule type" value="Genomic_DNA"/>
</dbReference>
<evidence type="ECO:0000256" key="3">
    <source>
        <dbReference type="ARBA" id="ARBA00007947"/>
    </source>
</evidence>
<feature type="domain" description="MobA-like NTP transferase" evidence="19">
    <location>
        <begin position="7"/>
        <end position="129"/>
    </location>
</feature>
<evidence type="ECO:0000256" key="4">
    <source>
        <dbReference type="ARBA" id="ARBA00022490"/>
    </source>
</evidence>
<feature type="binding site" evidence="18">
    <location>
        <position position="422"/>
    </location>
    <ligand>
        <name>acetyl-CoA</name>
        <dbReference type="ChEBI" id="CHEBI:57288"/>
    </ligand>
</feature>
<feature type="binding site" evidence="18">
    <location>
        <position position="379"/>
    </location>
    <ligand>
        <name>acetyl-CoA</name>
        <dbReference type="ChEBI" id="CHEBI:57288"/>
    </ligand>
</feature>
<dbReference type="InterPro" id="IPR011004">
    <property type="entry name" value="Trimer_LpxA-like_sf"/>
</dbReference>
<dbReference type="Proteomes" id="UP001430290">
    <property type="component" value="Unassembled WGS sequence"/>
</dbReference>
<sequence length="456" mass="47886">MSAALHVVILAAGEGKRMKSVLPKVLQTVAGQPMLAHVIAAARKLKPAGIHVVFGHGGDQVRSAFAAQSDLLWAEQAHQLGTGHAVQQAMVQIPDAAKVLVLYGDVPLITADSLQRLLAAPAKLAVLAAELANPTGYGRILRDSEGHVAAIVEQKDASEDHLRIRMVNTGVIAAEAASLKRWLAGLSNCNAQGEYYLTDVFASAAHEFAAAEVVVVNDPLETEGANDPWQLAQLERAFQLRQVRNLCMDGARVADPARVDIRGVVTVGRDVEIDADVIFEGTVRLGDGVRIGPFCRIKDADIAAGTVVRAHCDIEGAQIGTGAQIGPYARLRPGTVLAEDVHVGNFVETKKATLGRGSKANHLSYLGDAVIGSQVNIGAGTITCNYDGVNKFTTTIGDGVFVGSNSALVAPVKIGDGATIGAGSTISKDAPANKLTVARERQITLDGWHRPAKKTT</sequence>
<feature type="binding site" evidence="18">
    <location>
        <position position="105"/>
    </location>
    <ligand>
        <name>Mg(2+)</name>
        <dbReference type="ChEBI" id="CHEBI:18420"/>
    </ligand>
</feature>
<feature type="binding site" evidence="18">
    <location>
        <position position="24"/>
    </location>
    <ligand>
        <name>UDP-N-acetyl-alpha-D-glucosamine</name>
        <dbReference type="ChEBI" id="CHEBI:57705"/>
    </ligand>
</feature>
<keyword evidence="14 18" id="KW-0961">Cell wall biogenesis/degradation</keyword>
<comment type="similarity">
    <text evidence="3 18">In the N-terminal section; belongs to the N-acetylglucosamine-1-phosphate uridyltransferase family.</text>
</comment>
<dbReference type="Pfam" id="PF25087">
    <property type="entry name" value="GMPPB_C"/>
    <property type="match status" value="1"/>
</dbReference>
<organism evidence="21 22">
    <name type="scientific">Thermomonas beijingensis</name>
    <dbReference type="NCBI Taxonomy" id="2872701"/>
    <lineage>
        <taxon>Bacteria</taxon>
        <taxon>Pseudomonadati</taxon>
        <taxon>Pseudomonadota</taxon>
        <taxon>Gammaproteobacteria</taxon>
        <taxon>Lysobacterales</taxon>
        <taxon>Lysobacteraceae</taxon>
        <taxon>Thermomonas</taxon>
    </lineage>
</organism>
<evidence type="ECO:0000256" key="14">
    <source>
        <dbReference type="ARBA" id="ARBA00023316"/>
    </source>
</evidence>
<comment type="catalytic activity">
    <reaction evidence="16 18">
        <text>N-acetyl-alpha-D-glucosamine 1-phosphate + UTP + H(+) = UDP-N-acetyl-alpha-D-glucosamine + diphosphate</text>
        <dbReference type="Rhea" id="RHEA:13509"/>
        <dbReference type="ChEBI" id="CHEBI:15378"/>
        <dbReference type="ChEBI" id="CHEBI:33019"/>
        <dbReference type="ChEBI" id="CHEBI:46398"/>
        <dbReference type="ChEBI" id="CHEBI:57705"/>
        <dbReference type="ChEBI" id="CHEBI:57776"/>
        <dbReference type="EC" id="2.7.7.23"/>
    </reaction>
</comment>
<dbReference type="InterPro" id="IPR050065">
    <property type="entry name" value="GlmU-like"/>
</dbReference>
<feature type="binding site" evidence="18">
    <location>
        <position position="226"/>
    </location>
    <ligand>
        <name>Mg(2+)</name>
        <dbReference type="ChEBI" id="CHEBI:18420"/>
    </ligand>
</feature>
<feature type="binding site" evidence="18">
    <location>
        <position position="226"/>
    </location>
    <ligand>
        <name>UDP-N-acetyl-alpha-D-glucosamine</name>
        <dbReference type="ChEBI" id="CHEBI:57705"/>
    </ligand>
</feature>
<comment type="catalytic activity">
    <reaction evidence="15 18">
        <text>alpha-D-glucosamine 1-phosphate + acetyl-CoA = N-acetyl-alpha-D-glucosamine 1-phosphate + CoA + H(+)</text>
        <dbReference type="Rhea" id="RHEA:13725"/>
        <dbReference type="ChEBI" id="CHEBI:15378"/>
        <dbReference type="ChEBI" id="CHEBI:57287"/>
        <dbReference type="ChEBI" id="CHEBI:57288"/>
        <dbReference type="ChEBI" id="CHEBI:57776"/>
        <dbReference type="ChEBI" id="CHEBI:58516"/>
        <dbReference type="EC" id="2.3.1.157"/>
    </reaction>
</comment>
<dbReference type="HAMAP" id="MF_01631">
    <property type="entry name" value="GlmU"/>
    <property type="match status" value="1"/>
</dbReference>
<dbReference type="InterPro" id="IPR001451">
    <property type="entry name" value="Hexapep"/>
</dbReference>
<evidence type="ECO:0000256" key="13">
    <source>
        <dbReference type="ARBA" id="ARBA00023315"/>
    </source>
</evidence>
<evidence type="ECO:0000256" key="7">
    <source>
        <dbReference type="ARBA" id="ARBA00022723"/>
    </source>
</evidence>
<evidence type="ECO:0000256" key="17">
    <source>
        <dbReference type="ARBA" id="ARBA00049628"/>
    </source>
</evidence>
<feature type="binding site" evidence="18">
    <location>
        <begin position="103"/>
        <end position="105"/>
    </location>
    <ligand>
        <name>UDP-N-acetyl-alpha-D-glucosamine</name>
        <dbReference type="ChEBI" id="CHEBI:57705"/>
    </ligand>
</feature>
<keyword evidence="10 18" id="KW-0133">Cell shape</keyword>
<keyword evidence="5 18" id="KW-0808">Transferase</keyword>
<dbReference type="EC" id="2.7.7.23" evidence="18"/>
<dbReference type="InterPro" id="IPR005882">
    <property type="entry name" value="Bifunctional_GlmU"/>
</dbReference>
<keyword evidence="12 18" id="KW-0511">Multifunctional enzyme</keyword>
<name>A0ABS7TA72_9GAMM</name>
<feature type="region of interest" description="N-acetyltransferase" evidence="18">
    <location>
        <begin position="250"/>
        <end position="456"/>
    </location>
</feature>
<keyword evidence="9 18" id="KW-0460">Magnesium</keyword>
<evidence type="ECO:0000256" key="2">
    <source>
        <dbReference type="ARBA" id="ARBA00007707"/>
    </source>
</evidence>
<feature type="binding site" evidence="18">
    <location>
        <position position="376"/>
    </location>
    <ligand>
        <name>UDP-N-acetyl-alpha-D-glucosamine</name>
        <dbReference type="ChEBI" id="CHEBI:57705"/>
    </ligand>
</feature>
<feature type="binding site" evidence="18">
    <location>
        <begin position="81"/>
        <end position="82"/>
    </location>
    <ligand>
        <name>UDP-N-acetyl-alpha-D-glucosamine</name>
        <dbReference type="ChEBI" id="CHEBI:57705"/>
    </ligand>
</feature>
<dbReference type="EC" id="2.3.1.157" evidence="18"/>
<gene>
    <name evidence="18 21" type="primary">glmU</name>
    <name evidence="21" type="ORF">K7B09_00225</name>
</gene>
<dbReference type="Pfam" id="PF12804">
    <property type="entry name" value="NTP_transf_3"/>
    <property type="match status" value="1"/>
</dbReference>
<dbReference type="InterPro" id="IPR029044">
    <property type="entry name" value="Nucleotide-diphossugar_trans"/>
</dbReference>
<accession>A0ABS7TA72</accession>
<comment type="subcellular location">
    <subcellularLocation>
        <location evidence="1 18">Cytoplasm</location>
    </subcellularLocation>
</comment>
<evidence type="ECO:0000256" key="6">
    <source>
        <dbReference type="ARBA" id="ARBA00022695"/>
    </source>
</evidence>
<comment type="caution">
    <text evidence="21">The sequence shown here is derived from an EMBL/GenBank/DDBJ whole genome shotgun (WGS) entry which is preliminary data.</text>
</comment>
<dbReference type="Gene3D" id="2.160.10.10">
    <property type="entry name" value="Hexapeptide repeat proteins"/>
    <property type="match status" value="1"/>
</dbReference>
<evidence type="ECO:0000259" key="19">
    <source>
        <dbReference type="Pfam" id="PF12804"/>
    </source>
</evidence>
<feature type="binding site" evidence="18">
    <location>
        <position position="153"/>
    </location>
    <ligand>
        <name>UDP-N-acetyl-alpha-D-glucosamine</name>
        <dbReference type="ChEBI" id="CHEBI:57705"/>
    </ligand>
</feature>
<keyword evidence="22" id="KW-1185">Reference proteome</keyword>
<evidence type="ECO:0000256" key="1">
    <source>
        <dbReference type="ARBA" id="ARBA00004496"/>
    </source>
</evidence>
<feature type="binding site" evidence="18">
    <location>
        <position position="168"/>
    </location>
    <ligand>
        <name>UDP-N-acetyl-alpha-D-glucosamine</name>
        <dbReference type="ChEBI" id="CHEBI:57705"/>
    </ligand>
</feature>
<dbReference type="InterPro" id="IPR056729">
    <property type="entry name" value="GMPPB_C"/>
</dbReference>
<evidence type="ECO:0000256" key="9">
    <source>
        <dbReference type="ARBA" id="ARBA00022842"/>
    </source>
</evidence>
<reference evidence="21" key="1">
    <citation type="submission" date="2021-09" db="EMBL/GenBank/DDBJ databases">
        <authorList>
            <person name="Wu T."/>
            <person name="Guo S.Z."/>
        </authorList>
    </citation>
    <scope>NUCLEOTIDE SEQUENCE</scope>
    <source>
        <strain evidence="21">RSS-23</strain>
    </source>
</reference>
<keyword evidence="4 18" id="KW-0963">Cytoplasm</keyword>
<evidence type="ECO:0000256" key="5">
    <source>
        <dbReference type="ARBA" id="ARBA00022679"/>
    </source>
</evidence>
<dbReference type="InterPro" id="IPR038009">
    <property type="entry name" value="GlmU_C_LbH"/>
</dbReference>
<dbReference type="CDD" id="cd03353">
    <property type="entry name" value="LbH_GlmU_C"/>
    <property type="match status" value="1"/>
</dbReference>
<feature type="region of interest" description="Pyrophosphorylase" evidence="18">
    <location>
        <begin position="1"/>
        <end position="228"/>
    </location>
</feature>
<keyword evidence="8 18" id="KW-0677">Repeat</keyword>
<feature type="binding site" evidence="18">
    <location>
        <position position="404"/>
    </location>
    <ligand>
        <name>acetyl-CoA</name>
        <dbReference type="ChEBI" id="CHEBI:57288"/>
    </ligand>
</feature>
<evidence type="ECO:0000256" key="12">
    <source>
        <dbReference type="ARBA" id="ARBA00023268"/>
    </source>
</evidence>
<feature type="binding site" evidence="18">
    <location>
        <position position="332"/>
    </location>
    <ligand>
        <name>UDP-N-acetyl-alpha-D-glucosamine</name>
        <dbReference type="ChEBI" id="CHEBI:57705"/>
    </ligand>
</feature>
<evidence type="ECO:0000256" key="8">
    <source>
        <dbReference type="ARBA" id="ARBA00022737"/>
    </source>
</evidence>
<feature type="binding site" evidence="18">
    <location>
        <position position="350"/>
    </location>
    <ligand>
        <name>UDP-N-acetyl-alpha-D-glucosamine</name>
        <dbReference type="ChEBI" id="CHEBI:57705"/>
    </ligand>
</feature>
<evidence type="ECO:0000256" key="15">
    <source>
        <dbReference type="ARBA" id="ARBA00048247"/>
    </source>
</evidence>
<dbReference type="CDD" id="cd02540">
    <property type="entry name" value="GT2_GlmU_N_bac"/>
    <property type="match status" value="1"/>
</dbReference>
<comment type="function">
    <text evidence="17 18">Catalyzes the last two sequential reactions in the de novo biosynthetic pathway for UDP-N-acetylglucosamine (UDP-GlcNAc). The C-terminal domain catalyzes the transfer of acetyl group from acetyl coenzyme A to glucosamine-1-phosphate (GlcN-1-P) to produce N-acetylglucosamine-1-phosphate (GlcNAc-1-P), which is converted into UDP-GlcNAc by the transfer of uridine 5-monophosphate (from uridine 5-triphosphate), a reaction catalyzed by the N-terminal domain.</text>
</comment>
<feature type="binding site" evidence="18">
    <location>
        <begin position="10"/>
        <end position="13"/>
    </location>
    <ligand>
        <name>UDP-N-acetyl-alpha-D-glucosamine</name>
        <dbReference type="ChEBI" id="CHEBI:57705"/>
    </ligand>
</feature>
<evidence type="ECO:0000259" key="20">
    <source>
        <dbReference type="Pfam" id="PF25087"/>
    </source>
</evidence>
<evidence type="ECO:0000256" key="18">
    <source>
        <dbReference type="HAMAP-Rule" id="MF_01631"/>
    </source>
</evidence>
<comment type="subunit">
    <text evidence="18">Homotrimer.</text>
</comment>
<evidence type="ECO:0000313" key="22">
    <source>
        <dbReference type="Proteomes" id="UP001430290"/>
    </source>
</evidence>
<feature type="binding site" evidence="18">
    <location>
        <position position="138"/>
    </location>
    <ligand>
        <name>UDP-N-acetyl-alpha-D-glucosamine</name>
        <dbReference type="ChEBI" id="CHEBI:57705"/>
    </ligand>
</feature>
<feature type="region of interest" description="Linker" evidence="18">
    <location>
        <begin position="229"/>
        <end position="249"/>
    </location>
</feature>
<dbReference type="NCBIfam" id="TIGR01173">
    <property type="entry name" value="glmU"/>
    <property type="match status" value="1"/>
</dbReference>
<keyword evidence="7 18" id="KW-0479">Metal-binding</keyword>
<evidence type="ECO:0000256" key="11">
    <source>
        <dbReference type="ARBA" id="ARBA00022984"/>
    </source>
</evidence>
<dbReference type="GO" id="GO:0003977">
    <property type="term" value="F:UDP-N-acetylglucosamine diphosphorylase activity"/>
    <property type="evidence" value="ECO:0007669"/>
    <property type="project" value="UniProtKB-EC"/>
</dbReference>
<dbReference type="SUPFAM" id="SSF51161">
    <property type="entry name" value="Trimeric LpxA-like enzymes"/>
    <property type="match status" value="1"/>
</dbReference>
<comment type="pathway">
    <text evidence="18">Bacterial outer membrane biogenesis; LPS lipid A biosynthesis.</text>
</comment>
<evidence type="ECO:0000256" key="16">
    <source>
        <dbReference type="ARBA" id="ARBA00048493"/>
    </source>
</evidence>
<dbReference type="RefSeq" id="WP_223625310.1">
    <property type="nucleotide sequence ID" value="NZ_JAIQDJ010000001.1"/>
</dbReference>
<feature type="active site" description="Proton acceptor" evidence="18">
    <location>
        <position position="362"/>
    </location>
</feature>
<protein>
    <recommendedName>
        <fullName evidence="18">Bifunctional protein GlmU</fullName>
    </recommendedName>
    <domain>
        <recommendedName>
            <fullName evidence="18">UDP-N-acetylglucosamine pyrophosphorylase</fullName>
            <ecNumber evidence="18">2.7.7.23</ecNumber>
        </recommendedName>
        <alternativeName>
            <fullName evidence="18">N-acetylglucosamine-1-phosphate uridyltransferase</fullName>
        </alternativeName>
    </domain>
    <domain>
        <recommendedName>
            <fullName evidence="18">Glucosamine-1-phosphate N-acetyltransferase</fullName>
            <ecNumber evidence="18">2.3.1.157</ecNumber>
        </recommendedName>
    </domain>
</protein>
<dbReference type="Gene3D" id="3.90.550.10">
    <property type="entry name" value="Spore Coat Polysaccharide Biosynthesis Protein SpsA, Chain A"/>
    <property type="match status" value="1"/>
</dbReference>
<keyword evidence="6 18" id="KW-0548">Nucleotidyltransferase</keyword>
<keyword evidence="11 18" id="KW-0573">Peptidoglycan synthesis</keyword>
<dbReference type="SUPFAM" id="SSF53448">
    <property type="entry name" value="Nucleotide-diphospho-sugar transferases"/>
    <property type="match status" value="1"/>
</dbReference>
<keyword evidence="13 18" id="KW-0012">Acyltransferase</keyword>
<dbReference type="PANTHER" id="PTHR43584">
    <property type="entry name" value="NUCLEOTIDYL TRANSFERASE"/>
    <property type="match status" value="1"/>
</dbReference>
<feature type="domain" description="Mannose-1-phosphate guanyltransferase C-terminal" evidence="20">
    <location>
        <begin position="262"/>
        <end position="348"/>
    </location>
</feature>
<comment type="pathway">
    <text evidence="18">Nucleotide-sugar biosynthesis; UDP-N-acetyl-alpha-D-glucosamine biosynthesis; N-acetyl-alpha-D-glucosamine 1-phosphate from alpha-D-glucosamine 6-phosphate (route II): step 2/2.</text>
</comment>
<comment type="pathway">
    <text evidence="18">Nucleotide-sugar biosynthesis; UDP-N-acetyl-alpha-D-glucosamine biosynthesis; UDP-N-acetyl-alpha-D-glucosamine from N-acetyl-alpha-D-glucosamine 1-phosphate: step 1/1.</text>
</comment>
<dbReference type="GO" id="GO:0019134">
    <property type="term" value="F:glucosamine-1-phosphate N-acetyltransferase activity"/>
    <property type="evidence" value="ECO:0007669"/>
    <property type="project" value="UniProtKB-EC"/>
</dbReference>
<evidence type="ECO:0000313" key="21">
    <source>
        <dbReference type="EMBL" id="MBZ4184752.1"/>
    </source>
</evidence>
<feature type="binding site" evidence="18">
    <location>
        <position position="365"/>
    </location>
    <ligand>
        <name>UDP-N-acetyl-alpha-D-glucosamine</name>
        <dbReference type="ChEBI" id="CHEBI:57705"/>
    </ligand>
</feature>